<dbReference type="EMBL" id="BGZK01000300">
    <property type="protein sequence ID" value="GBP35193.1"/>
    <property type="molecule type" value="Genomic_DNA"/>
</dbReference>
<keyword evidence="2" id="KW-1185">Reference proteome</keyword>
<dbReference type="AlphaFoldDB" id="A0A4C1V8V3"/>
<sequence>MRTSARHCRPRRAPADCCRRKRSETYANETSRDTFFFLLRHKKLVFERFNEIYSTRRRSLRRAGGGSGDRAAGARDARVTVYRRGKPCIFHIIERFRISYLRRRKKSNLV</sequence>
<gene>
    <name evidence="1" type="ORF">EVAR_18318_1</name>
</gene>
<organism evidence="1 2">
    <name type="scientific">Eumeta variegata</name>
    <name type="common">Bagworm moth</name>
    <name type="synonym">Eumeta japonica</name>
    <dbReference type="NCBI Taxonomy" id="151549"/>
    <lineage>
        <taxon>Eukaryota</taxon>
        <taxon>Metazoa</taxon>
        <taxon>Ecdysozoa</taxon>
        <taxon>Arthropoda</taxon>
        <taxon>Hexapoda</taxon>
        <taxon>Insecta</taxon>
        <taxon>Pterygota</taxon>
        <taxon>Neoptera</taxon>
        <taxon>Endopterygota</taxon>
        <taxon>Lepidoptera</taxon>
        <taxon>Glossata</taxon>
        <taxon>Ditrysia</taxon>
        <taxon>Tineoidea</taxon>
        <taxon>Psychidae</taxon>
        <taxon>Oiketicinae</taxon>
        <taxon>Eumeta</taxon>
    </lineage>
</organism>
<reference evidence="1 2" key="1">
    <citation type="journal article" date="2019" name="Commun. Biol.">
        <title>The bagworm genome reveals a unique fibroin gene that provides high tensile strength.</title>
        <authorList>
            <person name="Kono N."/>
            <person name="Nakamura H."/>
            <person name="Ohtoshi R."/>
            <person name="Tomita M."/>
            <person name="Numata K."/>
            <person name="Arakawa K."/>
        </authorList>
    </citation>
    <scope>NUCLEOTIDE SEQUENCE [LARGE SCALE GENOMIC DNA]</scope>
</reference>
<evidence type="ECO:0000313" key="2">
    <source>
        <dbReference type="Proteomes" id="UP000299102"/>
    </source>
</evidence>
<accession>A0A4C1V8V3</accession>
<protein>
    <submittedName>
        <fullName evidence="1">Uncharacterized protein</fullName>
    </submittedName>
</protein>
<dbReference type="Proteomes" id="UP000299102">
    <property type="component" value="Unassembled WGS sequence"/>
</dbReference>
<comment type="caution">
    <text evidence="1">The sequence shown here is derived from an EMBL/GenBank/DDBJ whole genome shotgun (WGS) entry which is preliminary data.</text>
</comment>
<evidence type="ECO:0000313" key="1">
    <source>
        <dbReference type="EMBL" id="GBP35193.1"/>
    </source>
</evidence>
<name>A0A4C1V8V3_EUMVA</name>
<proteinExistence type="predicted"/>